<organism evidence="1 2">
    <name type="scientific">Cotesia glomerata</name>
    <name type="common">Lepidopteran parasitic wasp</name>
    <name type="synonym">Apanteles glomeratus</name>
    <dbReference type="NCBI Taxonomy" id="32391"/>
    <lineage>
        <taxon>Eukaryota</taxon>
        <taxon>Metazoa</taxon>
        <taxon>Ecdysozoa</taxon>
        <taxon>Arthropoda</taxon>
        <taxon>Hexapoda</taxon>
        <taxon>Insecta</taxon>
        <taxon>Pterygota</taxon>
        <taxon>Neoptera</taxon>
        <taxon>Endopterygota</taxon>
        <taxon>Hymenoptera</taxon>
        <taxon>Apocrita</taxon>
        <taxon>Ichneumonoidea</taxon>
        <taxon>Braconidae</taxon>
        <taxon>Microgastrinae</taxon>
        <taxon>Cotesia</taxon>
    </lineage>
</organism>
<dbReference type="Proteomes" id="UP000826195">
    <property type="component" value="Unassembled WGS sequence"/>
</dbReference>
<proteinExistence type="predicted"/>
<name>A0AAV7J6B7_COTGL</name>
<evidence type="ECO:0000313" key="1">
    <source>
        <dbReference type="EMBL" id="KAH0567809.1"/>
    </source>
</evidence>
<gene>
    <name evidence="1" type="ORF">KQX54_014272</name>
</gene>
<accession>A0AAV7J6B7</accession>
<comment type="caution">
    <text evidence="1">The sequence shown here is derived from an EMBL/GenBank/DDBJ whole genome shotgun (WGS) entry which is preliminary data.</text>
</comment>
<sequence>MTTEGEQRLEREALFTAEILRFFNDLFDSMNGSPSHEKDTAPLCCNVHDNSPHHEVWAYSKHFNQDDLESTFGWLRQRSCNKKPSCKLITRHLRSFLIDKVGRFQIRHGNTESTSVGDAREINFKDVISTFNNFLLDVNSADSDDEQDACTEDSFTESSVKINAHVSINDSKSPNTILHLSRNEEIMQTLLKIVVVCGDCTESLVRSQGGQSADSSFDKMYTLALSVLNERIVLCCYQKKLSENLKALLQEHFDNGKIDQFWLKCMKHYKEVHARVIGIIIRRFIDDWCAAVNNHLSGKTDNLKKANYIFHQAWKKHQKSKKASLRDADED</sequence>
<evidence type="ECO:0000313" key="2">
    <source>
        <dbReference type="Proteomes" id="UP000826195"/>
    </source>
</evidence>
<dbReference type="AlphaFoldDB" id="A0AAV7J6B7"/>
<protein>
    <submittedName>
        <fullName evidence="1">Uncharacterized protein</fullName>
    </submittedName>
</protein>
<keyword evidence="2" id="KW-1185">Reference proteome</keyword>
<dbReference type="EMBL" id="JAHXZJ010000001">
    <property type="protein sequence ID" value="KAH0567809.1"/>
    <property type="molecule type" value="Genomic_DNA"/>
</dbReference>
<reference evidence="1 2" key="1">
    <citation type="journal article" date="2021" name="J. Hered.">
        <title>A chromosome-level genome assembly of the parasitoid wasp, Cotesia glomerata (Hymenoptera: Braconidae).</title>
        <authorList>
            <person name="Pinto B.J."/>
            <person name="Weis J.J."/>
            <person name="Gamble T."/>
            <person name="Ode P.J."/>
            <person name="Paul R."/>
            <person name="Zaspel J.M."/>
        </authorList>
    </citation>
    <scope>NUCLEOTIDE SEQUENCE [LARGE SCALE GENOMIC DNA]</scope>
    <source>
        <strain evidence="1">CgM1</strain>
    </source>
</reference>